<protein>
    <recommendedName>
        <fullName evidence="6">BED-type domain-containing protein</fullName>
    </recommendedName>
</protein>
<organism evidence="7 8">
    <name type="scientific">Lactuca sativa</name>
    <name type="common">Garden lettuce</name>
    <dbReference type="NCBI Taxonomy" id="4236"/>
    <lineage>
        <taxon>Eukaryota</taxon>
        <taxon>Viridiplantae</taxon>
        <taxon>Streptophyta</taxon>
        <taxon>Embryophyta</taxon>
        <taxon>Tracheophyta</taxon>
        <taxon>Spermatophyta</taxon>
        <taxon>Magnoliopsida</taxon>
        <taxon>eudicotyledons</taxon>
        <taxon>Gunneridae</taxon>
        <taxon>Pentapetalae</taxon>
        <taxon>asterids</taxon>
        <taxon>campanulids</taxon>
        <taxon>Asterales</taxon>
        <taxon>Asteraceae</taxon>
        <taxon>Cichorioideae</taxon>
        <taxon>Cichorieae</taxon>
        <taxon>Lactucinae</taxon>
        <taxon>Lactuca</taxon>
    </lineage>
</organism>
<dbReference type="SMART" id="SM00614">
    <property type="entry name" value="ZnF_BED"/>
    <property type="match status" value="1"/>
</dbReference>
<dbReference type="InterPro" id="IPR003656">
    <property type="entry name" value="Znf_BED"/>
</dbReference>
<dbReference type="PROSITE" id="PS50808">
    <property type="entry name" value="ZF_BED"/>
    <property type="match status" value="1"/>
</dbReference>
<evidence type="ECO:0000256" key="1">
    <source>
        <dbReference type="ARBA" id="ARBA00022723"/>
    </source>
</evidence>
<name>A0A9R1XBS9_LACSA</name>
<evidence type="ECO:0000313" key="8">
    <source>
        <dbReference type="Proteomes" id="UP000235145"/>
    </source>
</evidence>
<dbReference type="InterPro" id="IPR053031">
    <property type="entry name" value="Cuticle_assoc_protein"/>
</dbReference>
<accession>A0A9R1XBS9</accession>
<keyword evidence="2 4" id="KW-0863">Zinc-finger</keyword>
<proteinExistence type="predicted"/>
<reference evidence="7 8" key="1">
    <citation type="journal article" date="2017" name="Nat. Commun.">
        <title>Genome assembly with in vitro proximity ligation data and whole-genome triplication in lettuce.</title>
        <authorList>
            <person name="Reyes-Chin-Wo S."/>
            <person name="Wang Z."/>
            <person name="Yang X."/>
            <person name="Kozik A."/>
            <person name="Arikit S."/>
            <person name="Song C."/>
            <person name="Xia L."/>
            <person name="Froenicke L."/>
            <person name="Lavelle D.O."/>
            <person name="Truco M.J."/>
            <person name="Xia R."/>
            <person name="Zhu S."/>
            <person name="Xu C."/>
            <person name="Xu H."/>
            <person name="Xu X."/>
            <person name="Cox K."/>
            <person name="Korf I."/>
            <person name="Meyers B.C."/>
            <person name="Michelmore R.W."/>
        </authorList>
    </citation>
    <scope>NUCLEOTIDE SEQUENCE [LARGE SCALE GENOMIC DNA]</scope>
    <source>
        <strain evidence="8">cv. Salinas</strain>
        <tissue evidence="7">Seedlings</tissue>
    </source>
</reference>
<feature type="signal peptide" evidence="5">
    <location>
        <begin position="1"/>
        <end position="19"/>
    </location>
</feature>
<keyword evidence="5" id="KW-0732">Signal</keyword>
<dbReference type="PANTHER" id="PTHR34396">
    <property type="entry name" value="OS03G0264950 PROTEIN-RELATED"/>
    <property type="match status" value="1"/>
</dbReference>
<sequence length="123" mass="14629">MFIVMLITFYLSFCSDIQDQQPPQPSVEPVAENTNRRLTSKVWKHFKKQKIDGVYKEICNYCNKKLSGISKNGTTHLHEHYRKCRSKNNRDIRQSILNPRQEKKMGLYHLVHIHLIKMFLVNN</sequence>
<dbReference type="Proteomes" id="UP000235145">
    <property type="component" value="Unassembled WGS sequence"/>
</dbReference>
<keyword evidence="1" id="KW-0479">Metal-binding</keyword>
<evidence type="ECO:0000256" key="3">
    <source>
        <dbReference type="ARBA" id="ARBA00022833"/>
    </source>
</evidence>
<feature type="chain" id="PRO_5040180962" description="BED-type domain-containing protein" evidence="5">
    <location>
        <begin position="20"/>
        <end position="123"/>
    </location>
</feature>
<dbReference type="AlphaFoldDB" id="A0A9R1XBS9"/>
<evidence type="ECO:0000313" key="7">
    <source>
        <dbReference type="EMBL" id="KAJ0206886.1"/>
    </source>
</evidence>
<feature type="domain" description="BED-type" evidence="6">
    <location>
        <begin position="37"/>
        <end position="91"/>
    </location>
</feature>
<dbReference type="GO" id="GO:0003677">
    <property type="term" value="F:DNA binding"/>
    <property type="evidence" value="ECO:0007669"/>
    <property type="project" value="InterPro"/>
</dbReference>
<keyword evidence="3" id="KW-0862">Zinc</keyword>
<evidence type="ECO:0000259" key="6">
    <source>
        <dbReference type="PROSITE" id="PS50808"/>
    </source>
</evidence>
<evidence type="ECO:0000256" key="4">
    <source>
        <dbReference type="PROSITE-ProRule" id="PRU00027"/>
    </source>
</evidence>
<dbReference type="Pfam" id="PF02892">
    <property type="entry name" value="zf-BED"/>
    <property type="match status" value="1"/>
</dbReference>
<dbReference type="PANTHER" id="PTHR34396:SF25">
    <property type="entry name" value="BOUNDARY ELEMENT ASSOCIATED FACTOR"/>
    <property type="match status" value="1"/>
</dbReference>
<keyword evidence="8" id="KW-1185">Reference proteome</keyword>
<comment type="caution">
    <text evidence="7">The sequence shown here is derived from an EMBL/GenBank/DDBJ whole genome shotgun (WGS) entry which is preliminary data.</text>
</comment>
<evidence type="ECO:0000256" key="5">
    <source>
        <dbReference type="SAM" id="SignalP"/>
    </source>
</evidence>
<gene>
    <name evidence="7" type="ORF">LSAT_V11C500240550</name>
</gene>
<dbReference type="InterPro" id="IPR036236">
    <property type="entry name" value="Znf_C2H2_sf"/>
</dbReference>
<evidence type="ECO:0000256" key="2">
    <source>
        <dbReference type="ARBA" id="ARBA00022771"/>
    </source>
</evidence>
<dbReference type="GO" id="GO:0008270">
    <property type="term" value="F:zinc ion binding"/>
    <property type="evidence" value="ECO:0007669"/>
    <property type="project" value="UniProtKB-KW"/>
</dbReference>
<dbReference type="SUPFAM" id="SSF57667">
    <property type="entry name" value="beta-beta-alpha zinc fingers"/>
    <property type="match status" value="1"/>
</dbReference>
<dbReference type="EMBL" id="NBSK02000005">
    <property type="protein sequence ID" value="KAJ0206886.1"/>
    <property type="molecule type" value="Genomic_DNA"/>
</dbReference>